<keyword evidence="3" id="KW-1185">Reference proteome</keyword>
<proteinExistence type="predicted"/>
<evidence type="ECO:0000256" key="1">
    <source>
        <dbReference type="SAM" id="MobiDB-lite"/>
    </source>
</evidence>
<feature type="region of interest" description="Disordered" evidence="1">
    <location>
        <begin position="117"/>
        <end position="160"/>
    </location>
</feature>
<sequence>MSQSQSKLARILAVFAAADDEQLTLNRQELALKLNLTPAEAKAAVNYGVSKRCLVVASKPDGEALSRYRITQAGREAIEREQRAAPPPVDVHSRSILTVVARQHVPNSVWDVQRMDHLPNAGTGEDEPPAAPPAAAPAPAWKAATPPIAPAPAAPPAKPAAAPEQHCWCALDTKGNMIICTKTASILLLRSEARELLAYIDSLRGDELAEAILGDLGCE</sequence>
<reference evidence="2" key="1">
    <citation type="submission" date="2022-05" db="EMBL/GenBank/DDBJ databases">
        <title>An RpoN-dependent PEP-CTERM gene is involved in floc formation of an Aquincola tertiaricarbonis strain.</title>
        <authorList>
            <person name="Qiu D."/>
            <person name="Xia M."/>
        </authorList>
    </citation>
    <scope>NUCLEOTIDE SEQUENCE</scope>
    <source>
        <strain evidence="2">RN12</strain>
    </source>
</reference>
<evidence type="ECO:0000313" key="3">
    <source>
        <dbReference type="Proteomes" id="UP001056201"/>
    </source>
</evidence>
<organism evidence="2 3">
    <name type="scientific">Aquincola tertiaricarbonis</name>
    <dbReference type="NCBI Taxonomy" id="391953"/>
    <lineage>
        <taxon>Bacteria</taxon>
        <taxon>Pseudomonadati</taxon>
        <taxon>Pseudomonadota</taxon>
        <taxon>Betaproteobacteria</taxon>
        <taxon>Burkholderiales</taxon>
        <taxon>Sphaerotilaceae</taxon>
        <taxon>Aquincola</taxon>
    </lineage>
</organism>
<dbReference type="EMBL" id="CP097635">
    <property type="protein sequence ID" value="URI06646.1"/>
    <property type="molecule type" value="Genomic_DNA"/>
</dbReference>
<dbReference type="RefSeq" id="WP_250194908.1">
    <property type="nucleotide sequence ID" value="NZ_CP097635.1"/>
</dbReference>
<gene>
    <name evidence="2" type="ORF">MW290_12135</name>
</gene>
<feature type="compositionally biased region" description="Low complexity" evidence="1">
    <location>
        <begin position="137"/>
        <end position="146"/>
    </location>
</feature>
<feature type="compositionally biased region" description="Pro residues" evidence="1">
    <location>
        <begin position="147"/>
        <end position="158"/>
    </location>
</feature>
<accession>A0ABY4S048</accession>
<evidence type="ECO:0000313" key="2">
    <source>
        <dbReference type="EMBL" id="URI06646.1"/>
    </source>
</evidence>
<protein>
    <submittedName>
        <fullName evidence="2">Uncharacterized protein</fullName>
    </submittedName>
</protein>
<dbReference type="Proteomes" id="UP001056201">
    <property type="component" value="Chromosome 1"/>
</dbReference>
<name>A0ABY4S048_AQUTE</name>